<sequence length="78" mass="9062">MKNDATEKQGETEKFTILHVTTDELVQQNLIRTRRRLQRFMTDGWIAFPAQRSGGGGNQHSQRLNRLQVTSENNFPVY</sequence>
<comment type="caution">
    <text evidence="1">The sequence shown here is derived from an EMBL/GenBank/DDBJ whole genome shotgun (WGS) entry which is preliminary data.</text>
</comment>
<organism evidence="1 2">
    <name type="scientific">Peronosclerospora sorghi</name>
    <dbReference type="NCBI Taxonomy" id="230839"/>
    <lineage>
        <taxon>Eukaryota</taxon>
        <taxon>Sar</taxon>
        <taxon>Stramenopiles</taxon>
        <taxon>Oomycota</taxon>
        <taxon>Peronosporomycetes</taxon>
        <taxon>Peronosporales</taxon>
        <taxon>Peronosporaceae</taxon>
        <taxon>Peronosclerospora</taxon>
    </lineage>
</organism>
<name>A0ACC0WYD7_9STRA</name>
<accession>A0ACC0WYD7</accession>
<gene>
    <name evidence="1" type="ORF">PsorP6_001428</name>
</gene>
<protein>
    <submittedName>
        <fullName evidence="1">Uncharacterized protein</fullName>
    </submittedName>
</protein>
<evidence type="ECO:0000313" key="1">
    <source>
        <dbReference type="EMBL" id="KAI9923045.1"/>
    </source>
</evidence>
<proteinExistence type="predicted"/>
<keyword evidence="2" id="KW-1185">Reference proteome</keyword>
<reference evidence="1 2" key="1">
    <citation type="journal article" date="2022" name="bioRxiv">
        <title>The genome of the oomycete Peronosclerospora sorghi, a cosmopolitan pathogen of maize and sorghum, is inflated with dispersed pseudogenes.</title>
        <authorList>
            <person name="Fletcher K."/>
            <person name="Martin F."/>
            <person name="Isakeit T."/>
            <person name="Cavanaugh K."/>
            <person name="Magill C."/>
            <person name="Michelmore R."/>
        </authorList>
    </citation>
    <scope>NUCLEOTIDE SEQUENCE [LARGE SCALE GENOMIC DNA]</scope>
    <source>
        <strain evidence="1">P6</strain>
    </source>
</reference>
<evidence type="ECO:0000313" key="2">
    <source>
        <dbReference type="Proteomes" id="UP001163321"/>
    </source>
</evidence>
<dbReference type="EMBL" id="CM047580">
    <property type="protein sequence ID" value="KAI9923045.1"/>
    <property type="molecule type" value="Genomic_DNA"/>
</dbReference>
<dbReference type="Proteomes" id="UP001163321">
    <property type="component" value="Chromosome 1"/>
</dbReference>